<dbReference type="SUPFAM" id="SSF51011">
    <property type="entry name" value="Glycosyl hydrolase domain"/>
    <property type="match status" value="1"/>
</dbReference>
<evidence type="ECO:0000313" key="5">
    <source>
        <dbReference type="Proteomes" id="UP000824221"/>
    </source>
</evidence>
<dbReference type="AlphaFoldDB" id="A0A9D2H2K9"/>
<dbReference type="InterPro" id="IPR017853">
    <property type="entry name" value="GH"/>
</dbReference>
<proteinExistence type="inferred from homology"/>
<dbReference type="PANTHER" id="PTHR10357">
    <property type="entry name" value="ALPHA-AMYLASE FAMILY MEMBER"/>
    <property type="match status" value="1"/>
</dbReference>
<dbReference type="Pfam" id="PF00128">
    <property type="entry name" value="Alpha-amylase"/>
    <property type="match status" value="1"/>
</dbReference>
<feature type="signal peptide" evidence="2">
    <location>
        <begin position="1"/>
        <end position="25"/>
    </location>
</feature>
<protein>
    <recommendedName>
        <fullName evidence="3">Glycosyl hydrolase family 13 catalytic domain-containing protein</fullName>
    </recommendedName>
</protein>
<dbReference type="Gene3D" id="3.90.400.10">
    <property type="entry name" value="Oligo-1,6-glucosidase, Domain 2"/>
    <property type="match status" value="1"/>
</dbReference>
<reference evidence="4" key="2">
    <citation type="submission" date="2021-04" db="EMBL/GenBank/DDBJ databases">
        <authorList>
            <person name="Gilroy R."/>
        </authorList>
    </citation>
    <scope>NUCLEOTIDE SEQUENCE</scope>
    <source>
        <strain evidence="4">CHK156-179</strain>
    </source>
</reference>
<name>A0A9D2H2K9_9FIRM</name>
<accession>A0A9D2H2K9</accession>
<dbReference type="SMART" id="SM00642">
    <property type="entry name" value="Aamy"/>
    <property type="match status" value="1"/>
</dbReference>
<feature type="chain" id="PRO_5038800479" description="Glycosyl hydrolase family 13 catalytic domain-containing protein" evidence="2">
    <location>
        <begin position="26"/>
        <end position="577"/>
    </location>
</feature>
<comment type="similarity">
    <text evidence="1">Belongs to the glycosyl hydrolase 13 family.</text>
</comment>
<keyword evidence="2" id="KW-0732">Signal</keyword>
<dbReference type="SUPFAM" id="SSF51445">
    <property type="entry name" value="(Trans)glycosidases"/>
    <property type="match status" value="1"/>
</dbReference>
<evidence type="ECO:0000256" key="2">
    <source>
        <dbReference type="SAM" id="SignalP"/>
    </source>
</evidence>
<evidence type="ECO:0000256" key="1">
    <source>
        <dbReference type="ARBA" id="ARBA00008061"/>
    </source>
</evidence>
<feature type="domain" description="Glycosyl hydrolase family 13 catalytic" evidence="3">
    <location>
        <begin position="65"/>
        <end position="493"/>
    </location>
</feature>
<organism evidence="4 5">
    <name type="scientific">Candidatus Gallimonas gallistercoris</name>
    <dbReference type="NCBI Taxonomy" id="2838602"/>
    <lineage>
        <taxon>Bacteria</taxon>
        <taxon>Bacillati</taxon>
        <taxon>Bacillota</taxon>
        <taxon>Clostridia</taxon>
        <taxon>Candidatus Gallimonas</taxon>
    </lineage>
</organism>
<dbReference type="PROSITE" id="PS51257">
    <property type="entry name" value="PROKAR_LIPOPROTEIN"/>
    <property type="match status" value="1"/>
</dbReference>
<evidence type="ECO:0000313" key="4">
    <source>
        <dbReference type="EMBL" id="HJA02754.1"/>
    </source>
</evidence>
<comment type="caution">
    <text evidence="4">The sequence shown here is derived from an EMBL/GenBank/DDBJ whole genome shotgun (WGS) entry which is preliminary data.</text>
</comment>
<dbReference type="Gene3D" id="2.60.40.1180">
    <property type="entry name" value="Golgi alpha-mannosidase II"/>
    <property type="match status" value="1"/>
</dbReference>
<evidence type="ECO:0000259" key="3">
    <source>
        <dbReference type="SMART" id="SM00642"/>
    </source>
</evidence>
<dbReference type="GO" id="GO:0009313">
    <property type="term" value="P:oligosaccharide catabolic process"/>
    <property type="evidence" value="ECO:0007669"/>
    <property type="project" value="TreeGrafter"/>
</dbReference>
<dbReference type="GO" id="GO:0004556">
    <property type="term" value="F:alpha-amylase activity"/>
    <property type="evidence" value="ECO:0007669"/>
    <property type="project" value="TreeGrafter"/>
</dbReference>
<reference evidence="4" key="1">
    <citation type="journal article" date="2021" name="PeerJ">
        <title>Extensive microbial diversity within the chicken gut microbiome revealed by metagenomics and culture.</title>
        <authorList>
            <person name="Gilroy R."/>
            <person name="Ravi A."/>
            <person name="Getino M."/>
            <person name="Pursley I."/>
            <person name="Horton D.L."/>
            <person name="Alikhan N.F."/>
            <person name="Baker D."/>
            <person name="Gharbi K."/>
            <person name="Hall N."/>
            <person name="Watson M."/>
            <person name="Adriaenssens E.M."/>
            <person name="Foster-Nyarko E."/>
            <person name="Jarju S."/>
            <person name="Secka A."/>
            <person name="Antonio M."/>
            <person name="Oren A."/>
            <person name="Chaudhuri R.R."/>
            <person name="La Ragione R."/>
            <person name="Hildebrand F."/>
            <person name="Pallen M.J."/>
        </authorList>
    </citation>
    <scope>NUCLEOTIDE SEQUENCE</scope>
    <source>
        <strain evidence="4">CHK156-179</strain>
    </source>
</reference>
<dbReference type="PANTHER" id="PTHR10357:SF179">
    <property type="entry name" value="NEUTRAL AND BASIC AMINO ACID TRANSPORT PROTEIN RBAT"/>
    <property type="match status" value="1"/>
</dbReference>
<dbReference type="InterPro" id="IPR045857">
    <property type="entry name" value="O16G_dom_2"/>
</dbReference>
<dbReference type="InterPro" id="IPR013780">
    <property type="entry name" value="Glyco_hydro_b"/>
</dbReference>
<dbReference type="InterPro" id="IPR006047">
    <property type="entry name" value="GH13_cat_dom"/>
</dbReference>
<dbReference type="Proteomes" id="UP000824221">
    <property type="component" value="Unassembled WGS sequence"/>
</dbReference>
<sequence>MKRPETLRSLSVAMAAATLLFGALALGGCKPDDPVPPPEEKTVTLSIDRSTTYDMDKPYQGAWYTMFIYSFADSDGDGVGDINGLIQKLDYLNDGDPTTDDDLGITGMWLLPVMPASTFHKYDIEDYYAIDPEYGTMEDFERLIEECDKRGISVILDLVLNCTSNKHPWFLEALGDPESPYREYYHFLYDKEDPDDVNLRATVLNYDSWSRYTKDGIPYDIDADIPDSEIACSLYGGYMPDLNYDNEATREEVKNIVKFWMDKGVAGFRLDSAPHIYSEAEIALSDERTVEERNYEFWTWFYDYCKSIDPDVYLVGEVLTGDPVQRAEYMRSMKSDFDFGLIYAIRDEFARPSTDNALGDKLASDYALYRETTGDNYINAPFQTDADVNRMAGVFGNDPRKIKLAQMLSLTLEGLPFMYYGDELGMLGNKNSGEIFKLSFPWAEGDPLQTTALYYWNIYGKKEDKSDYTQPFEEQMTDKNSVLNAIRTLIHIRCENEALFKGRYEALTVAPNVTSYKMVSEHQEAVMLHNFFDEEIAFSFDVTGYRLLYMTYHDTLTSTDGVITLRPYESIILAKDF</sequence>
<dbReference type="Gene3D" id="3.20.20.80">
    <property type="entry name" value="Glycosidases"/>
    <property type="match status" value="1"/>
</dbReference>
<gene>
    <name evidence="4" type="ORF">H9797_05180</name>
</gene>
<dbReference type="EMBL" id="DXAJ01000078">
    <property type="protein sequence ID" value="HJA02754.1"/>
    <property type="molecule type" value="Genomic_DNA"/>
</dbReference>